<dbReference type="Proteomes" id="UP000008792">
    <property type="component" value="Unassembled WGS sequence"/>
</dbReference>
<dbReference type="GO" id="GO:0005794">
    <property type="term" value="C:Golgi apparatus"/>
    <property type="evidence" value="ECO:0007669"/>
    <property type="project" value="UniProtKB-ARBA"/>
</dbReference>
<dbReference type="PhylomeDB" id="B4LB42"/>
<name>B4LB42_DROVI</name>
<dbReference type="EMBL" id="CH940647">
    <property type="protein sequence ID" value="EDW68606.1"/>
    <property type="molecule type" value="Genomic_DNA"/>
</dbReference>
<dbReference type="STRING" id="7244.B4LB42"/>
<dbReference type="HOGENOM" id="CLU_099972_0_0_1"/>
<dbReference type="SMART" id="SM00397">
    <property type="entry name" value="t_SNARE"/>
    <property type="match status" value="1"/>
</dbReference>
<evidence type="ECO:0000313" key="9">
    <source>
        <dbReference type="Proteomes" id="UP000008792"/>
    </source>
</evidence>
<evidence type="ECO:0000256" key="3">
    <source>
        <dbReference type="ARBA" id="ARBA00022692"/>
    </source>
</evidence>
<dbReference type="SUPFAM" id="SSF58038">
    <property type="entry name" value="SNARE fusion complex"/>
    <property type="match status" value="1"/>
</dbReference>
<evidence type="ECO:0000313" key="8">
    <source>
        <dbReference type="EMBL" id="EDW68606.1"/>
    </source>
</evidence>
<dbReference type="InterPro" id="IPR000727">
    <property type="entry name" value="T_SNARE_dom"/>
</dbReference>
<dbReference type="InParanoid" id="B4LB42"/>
<dbReference type="CDD" id="cd15852">
    <property type="entry name" value="SNARE_Syntaxin8"/>
    <property type="match status" value="1"/>
</dbReference>
<feature type="transmembrane region" description="Helical" evidence="6">
    <location>
        <begin position="210"/>
        <end position="228"/>
    </location>
</feature>
<keyword evidence="3 6" id="KW-0812">Transmembrane</keyword>
<reference evidence="8 9" key="1">
    <citation type="journal article" date="2007" name="Nature">
        <title>Evolution of genes and genomes on the Drosophila phylogeny.</title>
        <authorList>
            <consortium name="Drosophila 12 Genomes Consortium"/>
            <person name="Clark A.G."/>
            <person name="Eisen M.B."/>
            <person name="Smith D.R."/>
            <person name="Bergman C.M."/>
            <person name="Oliver B."/>
            <person name="Markow T.A."/>
            <person name="Kaufman T.C."/>
            <person name="Kellis M."/>
            <person name="Gelbart W."/>
            <person name="Iyer V.N."/>
            <person name="Pollard D.A."/>
            <person name="Sackton T.B."/>
            <person name="Larracuente A.M."/>
            <person name="Singh N.D."/>
            <person name="Abad J.P."/>
            <person name="Abt D.N."/>
            <person name="Adryan B."/>
            <person name="Aguade M."/>
            <person name="Akashi H."/>
            <person name="Anderson W.W."/>
            <person name="Aquadro C.F."/>
            <person name="Ardell D.H."/>
            <person name="Arguello R."/>
            <person name="Artieri C.G."/>
            <person name="Barbash D.A."/>
            <person name="Barker D."/>
            <person name="Barsanti P."/>
            <person name="Batterham P."/>
            <person name="Batzoglou S."/>
            <person name="Begun D."/>
            <person name="Bhutkar A."/>
            <person name="Blanco E."/>
            <person name="Bosak S.A."/>
            <person name="Bradley R.K."/>
            <person name="Brand A.D."/>
            <person name="Brent M.R."/>
            <person name="Brooks A.N."/>
            <person name="Brown R.H."/>
            <person name="Butlin R.K."/>
            <person name="Caggese C."/>
            <person name="Calvi B.R."/>
            <person name="Bernardo de Carvalho A."/>
            <person name="Caspi A."/>
            <person name="Castrezana S."/>
            <person name="Celniker S.E."/>
            <person name="Chang J.L."/>
            <person name="Chapple C."/>
            <person name="Chatterji S."/>
            <person name="Chinwalla A."/>
            <person name="Civetta A."/>
            <person name="Clifton S.W."/>
            <person name="Comeron J.M."/>
            <person name="Costello J.C."/>
            <person name="Coyne J.A."/>
            <person name="Daub J."/>
            <person name="David R.G."/>
            <person name="Delcher A.L."/>
            <person name="Delehaunty K."/>
            <person name="Do C.B."/>
            <person name="Ebling H."/>
            <person name="Edwards K."/>
            <person name="Eickbush T."/>
            <person name="Evans J.D."/>
            <person name="Filipski A."/>
            <person name="Findeiss S."/>
            <person name="Freyhult E."/>
            <person name="Fulton L."/>
            <person name="Fulton R."/>
            <person name="Garcia A.C."/>
            <person name="Gardiner A."/>
            <person name="Garfield D.A."/>
            <person name="Garvin B.E."/>
            <person name="Gibson G."/>
            <person name="Gilbert D."/>
            <person name="Gnerre S."/>
            <person name="Godfrey J."/>
            <person name="Good R."/>
            <person name="Gotea V."/>
            <person name="Gravely B."/>
            <person name="Greenberg A.J."/>
            <person name="Griffiths-Jones S."/>
            <person name="Gross S."/>
            <person name="Guigo R."/>
            <person name="Gustafson E.A."/>
            <person name="Haerty W."/>
            <person name="Hahn M.W."/>
            <person name="Halligan D.L."/>
            <person name="Halpern A.L."/>
            <person name="Halter G.M."/>
            <person name="Han M.V."/>
            <person name="Heger A."/>
            <person name="Hillier L."/>
            <person name="Hinrichs A.S."/>
            <person name="Holmes I."/>
            <person name="Hoskins R.A."/>
            <person name="Hubisz M.J."/>
            <person name="Hultmark D."/>
            <person name="Huntley M.A."/>
            <person name="Jaffe D.B."/>
            <person name="Jagadeeshan S."/>
            <person name="Jeck W.R."/>
            <person name="Johnson J."/>
            <person name="Jones C.D."/>
            <person name="Jordan W.C."/>
            <person name="Karpen G.H."/>
            <person name="Kataoka E."/>
            <person name="Keightley P.D."/>
            <person name="Kheradpour P."/>
            <person name="Kirkness E.F."/>
            <person name="Koerich L.B."/>
            <person name="Kristiansen K."/>
            <person name="Kudrna D."/>
            <person name="Kulathinal R.J."/>
            <person name="Kumar S."/>
            <person name="Kwok R."/>
            <person name="Lander E."/>
            <person name="Langley C.H."/>
            <person name="Lapoint R."/>
            <person name="Lazzaro B.P."/>
            <person name="Lee S.J."/>
            <person name="Levesque L."/>
            <person name="Li R."/>
            <person name="Lin C.F."/>
            <person name="Lin M.F."/>
            <person name="Lindblad-Toh K."/>
            <person name="Llopart A."/>
            <person name="Long M."/>
            <person name="Low L."/>
            <person name="Lozovsky E."/>
            <person name="Lu J."/>
            <person name="Luo M."/>
            <person name="Machado C.A."/>
            <person name="Makalowski W."/>
            <person name="Marzo M."/>
            <person name="Matsuda M."/>
            <person name="Matzkin L."/>
            <person name="McAllister B."/>
            <person name="McBride C.S."/>
            <person name="McKernan B."/>
            <person name="McKernan K."/>
            <person name="Mendez-Lago M."/>
            <person name="Minx P."/>
            <person name="Mollenhauer M.U."/>
            <person name="Montooth K."/>
            <person name="Mount S.M."/>
            <person name="Mu X."/>
            <person name="Myers E."/>
            <person name="Negre B."/>
            <person name="Newfeld S."/>
            <person name="Nielsen R."/>
            <person name="Noor M.A."/>
            <person name="O'Grady P."/>
            <person name="Pachter L."/>
            <person name="Papaceit M."/>
            <person name="Parisi M.J."/>
            <person name="Parisi M."/>
            <person name="Parts L."/>
            <person name="Pedersen J.S."/>
            <person name="Pesole G."/>
            <person name="Phillippy A.M."/>
            <person name="Ponting C.P."/>
            <person name="Pop M."/>
            <person name="Porcelli D."/>
            <person name="Powell J.R."/>
            <person name="Prohaska S."/>
            <person name="Pruitt K."/>
            <person name="Puig M."/>
            <person name="Quesneville H."/>
            <person name="Ram K.R."/>
            <person name="Rand D."/>
            <person name="Rasmussen M.D."/>
            <person name="Reed L.K."/>
            <person name="Reenan R."/>
            <person name="Reily A."/>
            <person name="Remington K.A."/>
            <person name="Rieger T.T."/>
            <person name="Ritchie M.G."/>
            <person name="Robin C."/>
            <person name="Rogers Y.H."/>
            <person name="Rohde C."/>
            <person name="Rozas J."/>
            <person name="Rubenfield M.J."/>
            <person name="Ruiz A."/>
            <person name="Russo S."/>
            <person name="Salzberg S.L."/>
            <person name="Sanchez-Gracia A."/>
            <person name="Saranga D.J."/>
            <person name="Sato H."/>
            <person name="Schaeffer S.W."/>
            <person name="Schatz M.C."/>
            <person name="Schlenke T."/>
            <person name="Schwartz R."/>
            <person name="Segarra C."/>
            <person name="Singh R.S."/>
            <person name="Sirot L."/>
            <person name="Sirota M."/>
            <person name="Sisneros N.B."/>
            <person name="Smith C.D."/>
            <person name="Smith T.F."/>
            <person name="Spieth J."/>
            <person name="Stage D.E."/>
            <person name="Stark A."/>
            <person name="Stephan W."/>
            <person name="Strausberg R.L."/>
            <person name="Strempel S."/>
            <person name="Sturgill D."/>
            <person name="Sutton G."/>
            <person name="Sutton G.G."/>
            <person name="Tao W."/>
            <person name="Teichmann S."/>
            <person name="Tobari Y.N."/>
            <person name="Tomimura Y."/>
            <person name="Tsolas J.M."/>
            <person name="Valente V.L."/>
            <person name="Venter E."/>
            <person name="Venter J.C."/>
            <person name="Vicario S."/>
            <person name="Vieira F.G."/>
            <person name="Vilella A.J."/>
            <person name="Villasante A."/>
            <person name="Walenz B."/>
            <person name="Wang J."/>
            <person name="Wasserman M."/>
            <person name="Watts T."/>
            <person name="Wilson D."/>
            <person name="Wilson R.K."/>
            <person name="Wing R.A."/>
            <person name="Wolfner M.F."/>
            <person name="Wong A."/>
            <person name="Wong G.K."/>
            <person name="Wu C.I."/>
            <person name="Wu G."/>
            <person name="Yamamoto D."/>
            <person name="Yang H.P."/>
            <person name="Yang S.P."/>
            <person name="Yorke J.A."/>
            <person name="Yoshida K."/>
            <person name="Zdobnov E."/>
            <person name="Zhang P."/>
            <person name="Zhang Y."/>
            <person name="Zimin A.V."/>
            <person name="Baldwin J."/>
            <person name="Abdouelleil A."/>
            <person name="Abdulkadir J."/>
            <person name="Abebe A."/>
            <person name="Abera B."/>
            <person name="Abreu J."/>
            <person name="Acer S.C."/>
            <person name="Aftuck L."/>
            <person name="Alexander A."/>
            <person name="An P."/>
            <person name="Anderson E."/>
            <person name="Anderson S."/>
            <person name="Arachi H."/>
            <person name="Azer M."/>
            <person name="Bachantsang P."/>
            <person name="Barry A."/>
            <person name="Bayul T."/>
            <person name="Berlin A."/>
            <person name="Bessette D."/>
            <person name="Bloom T."/>
            <person name="Blye J."/>
            <person name="Boguslavskiy L."/>
            <person name="Bonnet C."/>
            <person name="Boukhgalter B."/>
            <person name="Bourzgui I."/>
            <person name="Brown A."/>
            <person name="Cahill P."/>
            <person name="Channer S."/>
            <person name="Cheshatsang Y."/>
            <person name="Chuda L."/>
            <person name="Citroen M."/>
            <person name="Collymore A."/>
            <person name="Cooke P."/>
            <person name="Costello M."/>
            <person name="D'Aco K."/>
            <person name="Daza R."/>
            <person name="De Haan G."/>
            <person name="DeGray S."/>
            <person name="DeMaso C."/>
            <person name="Dhargay N."/>
            <person name="Dooley K."/>
            <person name="Dooley E."/>
            <person name="Doricent M."/>
            <person name="Dorje P."/>
            <person name="Dorjee K."/>
            <person name="Dupes A."/>
            <person name="Elong R."/>
            <person name="Falk J."/>
            <person name="Farina A."/>
            <person name="Faro S."/>
            <person name="Ferguson D."/>
            <person name="Fisher S."/>
            <person name="Foley C.D."/>
            <person name="Franke A."/>
            <person name="Friedrich D."/>
            <person name="Gadbois L."/>
            <person name="Gearin G."/>
            <person name="Gearin C.R."/>
            <person name="Giannoukos G."/>
            <person name="Goode T."/>
            <person name="Graham J."/>
            <person name="Grandbois E."/>
            <person name="Grewal S."/>
            <person name="Gyaltsen K."/>
            <person name="Hafez N."/>
            <person name="Hagos B."/>
            <person name="Hall J."/>
            <person name="Henson C."/>
            <person name="Hollinger A."/>
            <person name="Honan T."/>
            <person name="Huard M.D."/>
            <person name="Hughes L."/>
            <person name="Hurhula B."/>
            <person name="Husby M.E."/>
            <person name="Kamat A."/>
            <person name="Kanga B."/>
            <person name="Kashin S."/>
            <person name="Khazanovich D."/>
            <person name="Kisner P."/>
            <person name="Lance K."/>
            <person name="Lara M."/>
            <person name="Lee W."/>
            <person name="Lennon N."/>
            <person name="Letendre F."/>
            <person name="LeVine R."/>
            <person name="Lipovsky A."/>
            <person name="Liu X."/>
            <person name="Liu J."/>
            <person name="Liu S."/>
            <person name="Lokyitsang T."/>
            <person name="Lokyitsang Y."/>
            <person name="Lubonja R."/>
            <person name="Lui A."/>
            <person name="MacDonald P."/>
            <person name="Magnisalis V."/>
            <person name="Maru K."/>
            <person name="Matthews C."/>
            <person name="McCusker W."/>
            <person name="McDonough S."/>
            <person name="Mehta T."/>
            <person name="Meldrim J."/>
            <person name="Meneus L."/>
            <person name="Mihai O."/>
            <person name="Mihalev A."/>
            <person name="Mihova T."/>
            <person name="Mittelman R."/>
            <person name="Mlenga V."/>
            <person name="Montmayeur A."/>
            <person name="Mulrain L."/>
            <person name="Navidi A."/>
            <person name="Naylor J."/>
            <person name="Negash T."/>
            <person name="Nguyen T."/>
            <person name="Nguyen N."/>
            <person name="Nicol R."/>
            <person name="Norbu C."/>
            <person name="Norbu N."/>
            <person name="Novod N."/>
            <person name="O'Neill B."/>
            <person name="Osman S."/>
            <person name="Markiewicz E."/>
            <person name="Oyono O.L."/>
            <person name="Patti C."/>
            <person name="Phunkhang P."/>
            <person name="Pierre F."/>
            <person name="Priest M."/>
            <person name="Raghuraman S."/>
            <person name="Rege F."/>
            <person name="Reyes R."/>
            <person name="Rise C."/>
            <person name="Rogov P."/>
            <person name="Ross K."/>
            <person name="Ryan E."/>
            <person name="Settipalli S."/>
            <person name="Shea T."/>
            <person name="Sherpa N."/>
            <person name="Shi L."/>
            <person name="Shih D."/>
            <person name="Sparrow T."/>
            <person name="Spaulding J."/>
            <person name="Stalker J."/>
            <person name="Stange-Thomann N."/>
            <person name="Stavropoulos S."/>
            <person name="Stone C."/>
            <person name="Strader C."/>
            <person name="Tesfaye S."/>
            <person name="Thomson T."/>
            <person name="Thoulutsang Y."/>
            <person name="Thoulutsang D."/>
            <person name="Topham K."/>
            <person name="Topping I."/>
            <person name="Tsamla T."/>
            <person name="Vassiliev H."/>
            <person name="Vo A."/>
            <person name="Wangchuk T."/>
            <person name="Wangdi T."/>
            <person name="Weiand M."/>
            <person name="Wilkinson J."/>
            <person name="Wilson A."/>
            <person name="Yadav S."/>
            <person name="Young G."/>
            <person name="Yu Q."/>
            <person name="Zembek L."/>
            <person name="Zhong D."/>
            <person name="Zimmer A."/>
            <person name="Zwirko Z."/>
            <person name="Jaffe D.B."/>
            <person name="Alvarez P."/>
            <person name="Brockman W."/>
            <person name="Butler J."/>
            <person name="Chin C."/>
            <person name="Gnerre S."/>
            <person name="Grabherr M."/>
            <person name="Kleber M."/>
            <person name="Mauceli E."/>
            <person name="MacCallum I."/>
        </authorList>
    </citation>
    <scope>NUCLEOTIDE SEQUENCE [LARGE SCALE GENOMIC DNA]</scope>
    <source>
        <strain evidence="9">Tucson 15010-1051.87</strain>
    </source>
</reference>
<evidence type="ECO:0000256" key="2">
    <source>
        <dbReference type="ARBA" id="ARBA00022448"/>
    </source>
</evidence>
<dbReference type="InterPro" id="IPR041875">
    <property type="entry name" value="Syntaxin-8_SNARE"/>
</dbReference>
<comment type="subcellular location">
    <subcellularLocation>
        <location evidence="1">Membrane</location>
        <topology evidence="1">Single-pass membrane protein</topology>
    </subcellularLocation>
</comment>
<organism evidence="8 9">
    <name type="scientific">Drosophila virilis</name>
    <name type="common">Fruit fly</name>
    <dbReference type="NCBI Taxonomy" id="7244"/>
    <lineage>
        <taxon>Eukaryota</taxon>
        <taxon>Metazoa</taxon>
        <taxon>Ecdysozoa</taxon>
        <taxon>Arthropoda</taxon>
        <taxon>Hexapoda</taxon>
        <taxon>Insecta</taxon>
        <taxon>Pterygota</taxon>
        <taxon>Neoptera</taxon>
        <taxon>Endopterygota</taxon>
        <taxon>Diptera</taxon>
        <taxon>Brachycera</taxon>
        <taxon>Muscomorpha</taxon>
        <taxon>Ephydroidea</taxon>
        <taxon>Drosophilidae</taxon>
        <taxon>Drosophila</taxon>
    </lineage>
</organism>
<dbReference type="PROSITE" id="PS50192">
    <property type="entry name" value="T_SNARE"/>
    <property type="match status" value="1"/>
</dbReference>
<accession>B4LB42</accession>
<dbReference type="AlphaFoldDB" id="B4LB42"/>
<proteinExistence type="predicted"/>
<dbReference type="OMA" id="SAWQDQD"/>
<dbReference type="eggNOG" id="KOG3202">
    <property type="taxonomic scope" value="Eukaryota"/>
</dbReference>
<feature type="domain" description="T-SNARE coiled-coil homology" evidence="7">
    <location>
        <begin position="141"/>
        <end position="203"/>
    </location>
</feature>
<dbReference type="Gene3D" id="1.20.5.110">
    <property type="match status" value="1"/>
</dbReference>
<evidence type="ECO:0000259" key="7">
    <source>
        <dbReference type="PROSITE" id="PS50192"/>
    </source>
</evidence>
<gene>
    <name evidence="8" type="primary">Dvir\GJ12605</name>
    <name evidence="8" type="ORF">Dvir_GJ12605</name>
</gene>
<keyword evidence="2" id="KW-0813">Transport</keyword>
<evidence type="ECO:0000256" key="5">
    <source>
        <dbReference type="ARBA" id="ARBA00023136"/>
    </source>
</evidence>
<keyword evidence="9" id="KW-1185">Reference proteome</keyword>
<dbReference type="PANTHER" id="PTHR12791">
    <property type="entry name" value="GOLGI SNARE BET1-RELATED"/>
    <property type="match status" value="1"/>
</dbReference>
<keyword evidence="5 6" id="KW-0472">Membrane</keyword>
<evidence type="ECO:0000256" key="6">
    <source>
        <dbReference type="SAM" id="Phobius"/>
    </source>
</evidence>
<keyword evidence="4 6" id="KW-1133">Transmembrane helix</keyword>
<dbReference type="SMR" id="B4LB42"/>
<dbReference type="FunCoup" id="B4LB42">
    <property type="interactions" value="728"/>
</dbReference>
<evidence type="ECO:0000256" key="4">
    <source>
        <dbReference type="ARBA" id="ARBA00022989"/>
    </source>
</evidence>
<protein>
    <recommendedName>
        <fullName evidence="7">t-SNARE coiled-coil homology domain-containing protein</fullName>
    </recommendedName>
</protein>
<dbReference type="GO" id="GO:0016020">
    <property type="term" value="C:membrane"/>
    <property type="evidence" value="ECO:0007669"/>
    <property type="project" value="UniProtKB-SubCell"/>
</dbReference>
<evidence type="ECO:0000256" key="1">
    <source>
        <dbReference type="ARBA" id="ARBA00004167"/>
    </source>
</evidence>
<dbReference type="OrthoDB" id="428895at2759"/>
<sequence length="229" mass="25900">MSLVDHDSWDIEYEGCERLRHQILVLLNQRRQLGGTAAAPEYVRLSSSIEASLEQLRKDVSHLKVALDNDILWELCPAEELQRRRINYDKLASQLREADANYTTSTRADQLPASSSSVWQGASVAAPGRPQDVATLRQQQEAILEHQNRGLEVLSATISRQRNLATQLGDEVEDQNNILDNLANTMDRVELGVQRETRSISQVNRRDSTWGYWLVIVSLFVAIIVVILL</sequence>
<dbReference type="KEGG" id="dvi:6624076"/>
<dbReference type="Pfam" id="PF05739">
    <property type="entry name" value="SNARE"/>
    <property type="match status" value="1"/>
</dbReference>